<dbReference type="Gene3D" id="2.30.29.30">
    <property type="entry name" value="Pleckstrin-homology domain (PH domain)/Phosphotyrosine-binding domain (PTB)"/>
    <property type="match status" value="1"/>
</dbReference>
<dbReference type="PANTHER" id="PTHR15126:SF4">
    <property type="entry name" value="SH3 DOMAIN-BINDING PROTEIN 2"/>
    <property type="match status" value="1"/>
</dbReference>
<dbReference type="EMBL" id="JARBDR010000921">
    <property type="protein sequence ID" value="KAJ8298636.1"/>
    <property type="molecule type" value="Genomic_DNA"/>
</dbReference>
<dbReference type="InterPro" id="IPR035848">
    <property type="entry name" value="SH3BP2"/>
</dbReference>
<sequence>MSDSSGSLNVPPRVLTTIGARDLYQLGTRKSGFLRKQGNIERRLSQLGKVAEQFKWRQKFVIVAKGCIYVYDNEDSTSPKTAFSLLGYNRILRFETSKTFAKNAFRIEMPLTESVRYRTFSAHSDEERKKKIFSPGDYEFDSTDTASAISYLKGQPKGTFLVLMVVDDKEEIKQYKIHQIESKFTLDQKMMFLSISEVMEYYRTCNVPNTTTKLTEGYGYK</sequence>
<comment type="caution">
    <text evidence="2">The sequence shown here is derived from an EMBL/GenBank/DDBJ whole genome shotgun (WGS) entry which is preliminary data.</text>
</comment>
<accession>A0ABQ9E2K3</accession>
<dbReference type="InterPro" id="IPR001849">
    <property type="entry name" value="PH_domain"/>
</dbReference>
<name>A0ABQ9E2K3_TEGGR</name>
<evidence type="ECO:0000313" key="2">
    <source>
        <dbReference type="EMBL" id="KAJ8298636.1"/>
    </source>
</evidence>
<keyword evidence="3" id="KW-1185">Reference proteome</keyword>
<protein>
    <recommendedName>
        <fullName evidence="1">PH domain-containing protein</fullName>
    </recommendedName>
</protein>
<dbReference type="PANTHER" id="PTHR15126">
    <property type="entry name" value="SH3-BINDING"/>
    <property type="match status" value="1"/>
</dbReference>
<dbReference type="InterPro" id="IPR011993">
    <property type="entry name" value="PH-like_dom_sf"/>
</dbReference>
<evidence type="ECO:0000259" key="1">
    <source>
        <dbReference type="Pfam" id="PF00169"/>
    </source>
</evidence>
<proteinExistence type="predicted"/>
<gene>
    <name evidence="2" type="ORF">KUTeg_022696</name>
</gene>
<reference evidence="2 3" key="1">
    <citation type="submission" date="2022-12" db="EMBL/GenBank/DDBJ databases">
        <title>Chromosome-level genome of Tegillarca granosa.</title>
        <authorList>
            <person name="Kim J."/>
        </authorList>
    </citation>
    <scope>NUCLEOTIDE SEQUENCE [LARGE SCALE GENOMIC DNA]</scope>
    <source>
        <strain evidence="2">Teg-2019</strain>
        <tissue evidence="2">Adductor muscle</tissue>
    </source>
</reference>
<feature type="domain" description="PH" evidence="1">
    <location>
        <begin position="30"/>
        <end position="129"/>
    </location>
</feature>
<organism evidence="2 3">
    <name type="scientific">Tegillarca granosa</name>
    <name type="common">Malaysian cockle</name>
    <name type="synonym">Anadara granosa</name>
    <dbReference type="NCBI Taxonomy" id="220873"/>
    <lineage>
        <taxon>Eukaryota</taxon>
        <taxon>Metazoa</taxon>
        <taxon>Spiralia</taxon>
        <taxon>Lophotrochozoa</taxon>
        <taxon>Mollusca</taxon>
        <taxon>Bivalvia</taxon>
        <taxon>Autobranchia</taxon>
        <taxon>Pteriomorphia</taxon>
        <taxon>Arcoida</taxon>
        <taxon>Arcoidea</taxon>
        <taxon>Arcidae</taxon>
        <taxon>Tegillarca</taxon>
    </lineage>
</organism>
<evidence type="ECO:0000313" key="3">
    <source>
        <dbReference type="Proteomes" id="UP001217089"/>
    </source>
</evidence>
<dbReference type="Proteomes" id="UP001217089">
    <property type="component" value="Unassembled WGS sequence"/>
</dbReference>
<dbReference type="SUPFAM" id="SSF55550">
    <property type="entry name" value="SH2 domain"/>
    <property type="match status" value="1"/>
</dbReference>
<dbReference type="Pfam" id="PF00169">
    <property type="entry name" value="PH"/>
    <property type="match status" value="1"/>
</dbReference>
<dbReference type="InterPro" id="IPR036860">
    <property type="entry name" value="SH2_dom_sf"/>
</dbReference>
<dbReference type="SUPFAM" id="SSF50729">
    <property type="entry name" value="PH domain-like"/>
    <property type="match status" value="1"/>
</dbReference>
<dbReference type="Gene3D" id="3.30.505.10">
    <property type="entry name" value="SH2 domain"/>
    <property type="match status" value="1"/>
</dbReference>